<evidence type="ECO:0000259" key="1">
    <source>
        <dbReference type="Pfam" id="PF01738"/>
    </source>
</evidence>
<proteinExistence type="predicted"/>
<evidence type="ECO:0000313" key="2">
    <source>
        <dbReference type="EMBL" id="TFY78995.1"/>
    </source>
</evidence>
<dbReference type="EMBL" id="SFCI01000578">
    <property type="protein sequence ID" value="TFY78995.1"/>
    <property type="molecule type" value="Genomic_DNA"/>
</dbReference>
<organism evidence="2 3">
    <name type="scientific">Hericium alpestre</name>
    <dbReference type="NCBI Taxonomy" id="135208"/>
    <lineage>
        <taxon>Eukaryota</taxon>
        <taxon>Fungi</taxon>
        <taxon>Dikarya</taxon>
        <taxon>Basidiomycota</taxon>
        <taxon>Agaricomycotina</taxon>
        <taxon>Agaricomycetes</taxon>
        <taxon>Russulales</taxon>
        <taxon>Hericiaceae</taxon>
        <taxon>Hericium</taxon>
    </lineage>
</organism>
<dbReference type="OrthoDB" id="17560at2759"/>
<dbReference type="Gene3D" id="3.40.50.1820">
    <property type="entry name" value="alpha/beta hydrolase"/>
    <property type="match status" value="1"/>
</dbReference>
<dbReference type="GO" id="GO:0016787">
    <property type="term" value="F:hydrolase activity"/>
    <property type="evidence" value="ECO:0007669"/>
    <property type="project" value="InterPro"/>
</dbReference>
<feature type="domain" description="Dienelactone hydrolase" evidence="1">
    <location>
        <begin position="4"/>
        <end position="123"/>
    </location>
</feature>
<dbReference type="STRING" id="135208.A0A4Y9ZWN9"/>
<dbReference type="InterPro" id="IPR002925">
    <property type="entry name" value="Dienelactn_hydro"/>
</dbReference>
<dbReference type="AlphaFoldDB" id="A0A4Y9ZWN9"/>
<reference evidence="2 3" key="1">
    <citation type="submission" date="2019-02" db="EMBL/GenBank/DDBJ databases">
        <title>Genome sequencing of the rare red list fungi Hericium alpestre (H. flagellum).</title>
        <authorList>
            <person name="Buettner E."/>
            <person name="Kellner H."/>
        </authorList>
    </citation>
    <scope>NUCLEOTIDE SEQUENCE [LARGE SCALE GENOMIC DNA]</scope>
    <source>
        <strain evidence="2 3">DSM 108284</strain>
    </source>
</reference>
<dbReference type="Pfam" id="PF01738">
    <property type="entry name" value="DLH"/>
    <property type="match status" value="1"/>
</dbReference>
<dbReference type="SUPFAM" id="SSF53474">
    <property type="entry name" value="alpha/beta-Hydrolases"/>
    <property type="match status" value="1"/>
</dbReference>
<accession>A0A4Y9ZWN9</accession>
<comment type="caution">
    <text evidence="2">The sequence shown here is derived from an EMBL/GenBank/DDBJ whole genome shotgun (WGS) entry which is preliminary data.</text>
</comment>
<sequence length="126" mass="14038">MKLIDAIGFCYGVRLVFNLAFEHKIDVAVGNHPSLLQLEDLDTYAEKAIAPLLLNTCETDSQFPPEKQTKADAVLGGGKFKPGYERKYFAGVVHGFSVRGDLNDPVVKAAKEEAFKYSVEWFIKQL</sequence>
<dbReference type="InterPro" id="IPR029058">
    <property type="entry name" value="AB_hydrolase_fold"/>
</dbReference>
<gene>
    <name evidence="2" type="ORF">EWM64_g5019</name>
</gene>
<dbReference type="PANTHER" id="PTHR17630">
    <property type="entry name" value="DIENELACTONE HYDROLASE"/>
    <property type="match status" value="1"/>
</dbReference>
<keyword evidence="3" id="KW-1185">Reference proteome</keyword>
<protein>
    <recommendedName>
        <fullName evidence="1">Dienelactone hydrolase domain-containing protein</fullName>
    </recommendedName>
</protein>
<name>A0A4Y9ZWN9_9AGAM</name>
<evidence type="ECO:0000313" key="3">
    <source>
        <dbReference type="Proteomes" id="UP000298061"/>
    </source>
</evidence>
<dbReference type="Proteomes" id="UP000298061">
    <property type="component" value="Unassembled WGS sequence"/>
</dbReference>
<dbReference type="PANTHER" id="PTHR17630:SF44">
    <property type="entry name" value="PROTEIN AIM2"/>
    <property type="match status" value="1"/>
</dbReference>